<dbReference type="Pfam" id="PF01636">
    <property type="entry name" value="APH"/>
    <property type="match status" value="1"/>
</dbReference>
<gene>
    <name evidence="2" type="ORF">B7463_g3313</name>
</gene>
<dbReference type="InterPro" id="IPR011009">
    <property type="entry name" value="Kinase-like_dom_sf"/>
</dbReference>
<dbReference type="AlphaFoldDB" id="A0A3E2HHS6"/>
<reference evidence="2 3" key="1">
    <citation type="submission" date="2018-05" db="EMBL/GenBank/DDBJ databases">
        <title>Draft genome sequence of Scytalidium lignicola DSM 105466, a ubiquitous saprotrophic fungus.</title>
        <authorList>
            <person name="Buettner E."/>
            <person name="Gebauer A.M."/>
            <person name="Hofrichter M."/>
            <person name="Liers C."/>
            <person name="Kellner H."/>
        </authorList>
    </citation>
    <scope>NUCLEOTIDE SEQUENCE [LARGE SCALE GENOMIC DNA]</scope>
    <source>
        <strain evidence="2 3">DSM 105466</strain>
    </source>
</reference>
<comment type="caution">
    <text evidence="2">The sequence shown here is derived from an EMBL/GenBank/DDBJ whole genome shotgun (WGS) entry which is preliminary data.</text>
</comment>
<dbReference type="PANTHER" id="PTHR21310">
    <property type="entry name" value="AMINOGLYCOSIDE PHOSPHOTRANSFERASE-RELATED-RELATED"/>
    <property type="match status" value="1"/>
</dbReference>
<dbReference type="OrthoDB" id="5412996at2759"/>
<feature type="non-terminal residue" evidence="2">
    <location>
        <position position="1"/>
    </location>
</feature>
<protein>
    <recommendedName>
        <fullName evidence="1">Aminoglycoside phosphotransferase domain-containing protein</fullName>
    </recommendedName>
</protein>
<dbReference type="InterPro" id="IPR002575">
    <property type="entry name" value="Aminoglycoside_PTrfase"/>
</dbReference>
<feature type="non-terminal residue" evidence="2">
    <location>
        <position position="338"/>
    </location>
</feature>
<dbReference type="Proteomes" id="UP000258309">
    <property type="component" value="Unassembled WGS sequence"/>
</dbReference>
<dbReference type="SUPFAM" id="SSF56112">
    <property type="entry name" value="Protein kinase-like (PK-like)"/>
    <property type="match status" value="1"/>
</dbReference>
<accession>A0A3E2HHS6</accession>
<keyword evidence="3" id="KW-1185">Reference proteome</keyword>
<dbReference type="PANTHER" id="PTHR21310:SF37">
    <property type="entry name" value="AMINOGLYCOSIDE PHOSPHOTRANSFERASE DOMAIN-CONTAINING PROTEIN"/>
    <property type="match status" value="1"/>
</dbReference>
<dbReference type="InterPro" id="IPR051678">
    <property type="entry name" value="AGP_Transferase"/>
</dbReference>
<feature type="domain" description="Aminoglycoside phosphotransferase" evidence="1">
    <location>
        <begin position="77"/>
        <end position="226"/>
    </location>
</feature>
<dbReference type="EMBL" id="NCSJ02000043">
    <property type="protein sequence ID" value="RFU32980.1"/>
    <property type="molecule type" value="Genomic_DNA"/>
</dbReference>
<dbReference type="OMA" id="WEPDLDQ"/>
<evidence type="ECO:0000313" key="3">
    <source>
        <dbReference type="Proteomes" id="UP000258309"/>
    </source>
</evidence>
<organism evidence="2 3">
    <name type="scientific">Scytalidium lignicola</name>
    <name type="common">Hyphomycete</name>
    <dbReference type="NCBI Taxonomy" id="5539"/>
    <lineage>
        <taxon>Eukaryota</taxon>
        <taxon>Fungi</taxon>
        <taxon>Dikarya</taxon>
        <taxon>Ascomycota</taxon>
        <taxon>Pezizomycotina</taxon>
        <taxon>Leotiomycetes</taxon>
        <taxon>Leotiomycetes incertae sedis</taxon>
        <taxon>Scytalidium</taxon>
    </lineage>
</organism>
<name>A0A3E2HHS6_SCYLI</name>
<sequence length="338" mass="39627">MYHDDLQYDKSRFTALAWNQRLRESLPTLVKEIADRFGITSEYEYLSLGSFNCCYRLKGLHAIVRFPILSKSTFRHEKTNDECMIMTYISQYTSIPVPKLLAAESYDLGPYMVLSFVDATRLSDHLKAQSDPLAPIILQPDIDTTILARAYRNMARNDAIDDEADCRKKYVVRYLFLKIARNFWTATYDHGPFPLYCDDFRPTNIIVESELNISGVIDWEYCYAAPVELTYCSPWWLLLKHPDNWTDLRSFLEEHLPRHKLFIQVLQDEEHEMIQRGDISERQRLSVGMAQSLENGHFWFCLAATSSYGFDEIYWEFIDPLYYGEFTSIEDRIGLLSK</sequence>
<proteinExistence type="predicted"/>
<evidence type="ECO:0000313" key="2">
    <source>
        <dbReference type="EMBL" id="RFU32980.1"/>
    </source>
</evidence>
<evidence type="ECO:0000259" key="1">
    <source>
        <dbReference type="Pfam" id="PF01636"/>
    </source>
</evidence>